<reference evidence="1" key="1">
    <citation type="journal article" date="2023" name="GigaByte">
        <title>Genome assembly of the bearded iris, Iris pallida Lam.</title>
        <authorList>
            <person name="Bruccoleri R.E."/>
            <person name="Oakeley E.J."/>
            <person name="Faust A.M.E."/>
            <person name="Altorfer M."/>
            <person name="Dessus-Babus S."/>
            <person name="Burckhardt D."/>
            <person name="Oertli M."/>
            <person name="Naumann U."/>
            <person name="Petersen F."/>
            <person name="Wong J."/>
        </authorList>
    </citation>
    <scope>NUCLEOTIDE SEQUENCE</scope>
    <source>
        <strain evidence="1">GSM-AAB239-AS_SAM_17_03QT</strain>
    </source>
</reference>
<dbReference type="EMBL" id="JANAVB010040818">
    <property type="protein sequence ID" value="KAJ6797559.1"/>
    <property type="molecule type" value="Genomic_DNA"/>
</dbReference>
<reference evidence="1" key="2">
    <citation type="submission" date="2023-04" db="EMBL/GenBank/DDBJ databases">
        <authorList>
            <person name="Bruccoleri R.E."/>
            <person name="Oakeley E.J."/>
            <person name="Faust A.-M."/>
            <person name="Dessus-Babus S."/>
            <person name="Altorfer M."/>
            <person name="Burckhardt D."/>
            <person name="Oertli M."/>
            <person name="Naumann U."/>
            <person name="Petersen F."/>
            <person name="Wong J."/>
        </authorList>
    </citation>
    <scope>NUCLEOTIDE SEQUENCE</scope>
    <source>
        <strain evidence="1">GSM-AAB239-AS_SAM_17_03QT</strain>
        <tissue evidence="1">Leaf</tissue>
    </source>
</reference>
<sequence length="67" mass="7433">MPRGGSFLPGGDSVGVVKRSSDEEIWWLRGDFGVAVELRLSGDGARRRKAAFGRSRIVGCHWDVCQW</sequence>
<evidence type="ECO:0000313" key="1">
    <source>
        <dbReference type="EMBL" id="KAJ6797559.1"/>
    </source>
</evidence>
<proteinExistence type="predicted"/>
<dbReference type="Proteomes" id="UP001140949">
    <property type="component" value="Unassembled WGS sequence"/>
</dbReference>
<keyword evidence="2" id="KW-1185">Reference proteome</keyword>
<comment type="caution">
    <text evidence="1">The sequence shown here is derived from an EMBL/GenBank/DDBJ whole genome shotgun (WGS) entry which is preliminary data.</text>
</comment>
<name>A0AAX6E0U0_IRIPA</name>
<dbReference type="AlphaFoldDB" id="A0AAX6E0U0"/>
<evidence type="ECO:0000313" key="2">
    <source>
        <dbReference type="Proteomes" id="UP001140949"/>
    </source>
</evidence>
<gene>
    <name evidence="1" type="ORF">M6B38_217840</name>
</gene>
<accession>A0AAX6E0U0</accession>
<organism evidence="1 2">
    <name type="scientific">Iris pallida</name>
    <name type="common">Sweet iris</name>
    <dbReference type="NCBI Taxonomy" id="29817"/>
    <lineage>
        <taxon>Eukaryota</taxon>
        <taxon>Viridiplantae</taxon>
        <taxon>Streptophyta</taxon>
        <taxon>Embryophyta</taxon>
        <taxon>Tracheophyta</taxon>
        <taxon>Spermatophyta</taxon>
        <taxon>Magnoliopsida</taxon>
        <taxon>Liliopsida</taxon>
        <taxon>Asparagales</taxon>
        <taxon>Iridaceae</taxon>
        <taxon>Iridoideae</taxon>
        <taxon>Irideae</taxon>
        <taxon>Iris</taxon>
    </lineage>
</organism>
<protein>
    <submittedName>
        <fullName evidence="1">Uncharacterized protein</fullName>
    </submittedName>
</protein>